<dbReference type="Gene3D" id="3.40.47.10">
    <property type="match status" value="1"/>
</dbReference>
<comment type="similarity">
    <text evidence="1 4">Belongs to the thiolase-like superfamily. Beta-ketoacyl-ACP synthases family.</text>
</comment>
<evidence type="ECO:0000313" key="6">
    <source>
        <dbReference type="Proteomes" id="UP000515154"/>
    </source>
</evidence>
<dbReference type="GO" id="GO:0004315">
    <property type="term" value="F:3-oxoacyl-[acyl-carrier-protein] synthase activity"/>
    <property type="evidence" value="ECO:0007669"/>
    <property type="project" value="UniProtKB-EC"/>
</dbReference>
<dbReference type="GO" id="GO:0005739">
    <property type="term" value="C:mitochondrion"/>
    <property type="evidence" value="ECO:0007669"/>
    <property type="project" value="TreeGrafter"/>
</dbReference>
<dbReference type="PANTHER" id="PTHR11712">
    <property type="entry name" value="POLYKETIDE SYNTHASE-RELATED"/>
    <property type="match status" value="1"/>
</dbReference>
<dbReference type="EC" id="2.3.1.41" evidence="2"/>
<dbReference type="PROSITE" id="PS52004">
    <property type="entry name" value="KS3_2"/>
    <property type="match status" value="1"/>
</dbReference>
<sequence>MSKINPFFITRILNNTAAGHGPNLALSTACSTGTHSVGEAFLSIKMGDADVMVCGGTESSISPLTVGGFSRAKALCTDSNDSPETSSRPFDSSRSGFVMSEGCGILVLERYDLAIKRGAKIYGEIMGYGMSGDGYHITAPLPNGDGGYRCMKQALETAGITPDYIGFVNPHATSTPLGDRAENAAIRRLFGDHAVNLQVGANKGSIGHSLGGAGAIELAFSIKSAETGLIPPSINLNNMNPIDEFVLNYVPNKIQKWKYRHNGTGKLFGIKNSFGFGGCNVSIVFSSF</sequence>
<organism evidence="6 7">
    <name type="scientific">Octopus sinensis</name>
    <name type="common">East Asian common octopus</name>
    <dbReference type="NCBI Taxonomy" id="2607531"/>
    <lineage>
        <taxon>Eukaryota</taxon>
        <taxon>Metazoa</taxon>
        <taxon>Spiralia</taxon>
        <taxon>Lophotrochozoa</taxon>
        <taxon>Mollusca</taxon>
        <taxon>Cephalopoda</taxon>
        <taxon>Coleoidea</taxon>
        <taxon>Octopodiformes</taxon>
        <taxon>Octopoda</taxon>
        <taxon>Incirrata</taxon>
        <taxon>Octopodidae</taxon>
        <taxon>Octopus</taxon>
    </lineage>
</organism>
<dbReference type="Pfam" id="PF02801">
    <property type="entry name" value="Ketoacyl-synt_C"/>
    <property type="match status" value="1"/>
</dbReference>
<evidence type="ECO:0000256" key="3">
    <source>
        <dbReference type="ARBA" id="ARBA00022679"/>
    </source>
</evidence>
<keyword evidence="3 4" id="KW-0808">Transferase</keyword>
<dbReference type="InterPro" id="IPR020841">
    <property type="entry name" value="PKS_Beta-ketoAc_synthase_dom"/>
</dbReference>
<dbReference type="SMART" id="SM00825">
    <property type="entry name" value="PKS_KS"/>
    <property type="match status" value="1"/>
</dbReference>
<keyword evidence="6" id="KW-1185">Reference proteome</keyword>
<dbReference type="Proteomes" id="UP000515154">
    <property type="component" value="Unplaced"/>
</dbReference>
<dbReference type="InterPro" id="IPR018201">
    <property type="entry name" value="Ketoacyl_synth_AS"/>
</dbReference>
<dbReference type="PROSITE" id="PS51257">
    <property type="entry name" value="PROKAR_LIPOPROTEIN"/>
    <property type="match status" value="1"/>
</dbReference>
<feature type="domain" description="Ketosynthase family 3 (KS3)" evidence="5">
    <location>
        <begin position="1"/>
        <end position="287"/>
    </location>
</feature>
<evidence type="ECO:0000256" key="1">
    <source>
        <dbReference type="ARBA" id="ARBA00008467"/>
    </source>
</evidence>
<evidence type="ECO:0000256" key="2">
    <source>
        <dbReference type="ARBA" id="ARBA00013191"/>
    </source>
</evidence>
<protein>
    <recommendedName>
        <fullName evidence="2">beta-ketoacyl-[acyl-carrier-protein] synthase I</fullName>
        <ecNumber evidence="2">2.3.1.41</ecNumber>
    </recommendedName>
</protein>
<name>A0A7E6EGS4_9MOLL</name>
<evidence type="ECO:0000259" key="5">
    <source>
        <dbReference type="PROSITE" id="PS52004"/>
    </source>
</evidence>
<proteinExistence type="inferred from homology"/>
<dbReference type="InterPro" id="IPR000794">
    <property type="entry name" value="Beta-ketoacyl_synthase"/>
</dbReference>
<dbReference type="KEGG" id="osn:115227179"/>
<dbReference type="PANTHER" id="PTHR11712:SF336">
    <property type="entry name" value="3-OXOACYL-[ACYL-CARRIER-PROTEIN] SYNTHASE, MITOCHONDRIAL"/>
    <property type="match status" value="1"/>
</dbReference>
<evidence type="ECO:0000256" key="4">
    <source>
        <dbReference type="RuleBase" id="RU003694"/>
    </source>
</evidence>
<gene>
    <name evidence="7" type="primary">LOC115227179</name>
</gene>
<dbReference type="InterPro" id="IPR014031">
    <property type="entry name" value="Ketoacyl_synth_C"/>
</dbReference>
<dbReference type="PROSITE" id="PS00606">
    <property type="entry name" value="KS3_1"/>
    <property type="match status" value="1"/>
</dbReference>
<accession>A0A7E6EGS4</accession>
<dbReference type="InterPro" id="IPR016039">
    <property type="entry name" value="Thiolase-like"/>
</dbReference>
<dbReference type="CDD" id="cd00834">
    <property type="entry name" value="KAS_I_II"/>
    <property type="match status" value="1"/>
</dbReference>
<dbReference type="Pfam" id="PF00109">
    <property type="entry name" value="ketoacyl-synt"/>
    <property type="match status" value="1"/>
</dbReference>
<dbReference type="RefSeq" id="XP_036354449.1">
    <property type="nucleotide sequence ID" value="XM_036498556.1"/>
</dbReference>
<dbReference type="SUPFAM" id="SSF53901">
    <property type="entry name" value="Thiolase-like"/>
    <property type="match status" value="2"/>
</dbReference>
<dbReference type="GO" id="GO:0006633">
    <property type="term" value="P:fatty acid biosynthetic process"/>
    <property type="evidence" value="ECO:0007669"/>
    <property type="project" value="InterPro"/>
</dbReference>
<evidence type="ECO:0000313" key="7">
    <source>
        <dbReference type="RefSeq" id="XP_036354449.1"/>
    </source>
</evidence>
<dbReference type="AlphaFoldDB" id="A0A7E6EGS4"/>
<reference evidence="7" key="1">
    <citation type="submission" date="2025-08" db="UniProtKB">
        <authorList>
            <consortium name="RefSeq"/>
        </authorList>
    </citation>
    <scope>IDENTIFICATION</scope>
</reference>
<dbReference type="InterPro" id="IPR014030">
    <property type="entry name" value="Ketoacyl_synth_N"/>
</dbReference>